<evidence type="ECO:0000259" key="1">
    <source>
        <dbReference type="Pfam" id="PF13930"/>
    </source>
</evidence>
<feature type="domain" description="Type VII secretion system protein EssD-like" evidence="1">
    <location>
        <begin position="17"/>
        <end position="103"/>
    </location>
</feature>
<evidence type="ECO:0000313" key="2">
    <source>
        <dbReference type="EMBL" id="PWT28310.1"/>
    </source>
</evidence>
<dbReference type="RefSeq" id="WP_110073510.1">
    <property type="nucleotide sequence ID" value="NZ_CM009896.1"/>
</dbReference>
<dbReference type="Proteomes" id="UP000245488">
    <property type="component" value="Chromosome"/>
</dbReference>
<sequence>MGLFDLFKKKRNVSFAEIDSIEKAKEECRKGNLERMHIMSPIFGGSDDDSNILYVPVGINRIKEGYDDILADLVKQGKARSFDCTPEYKGNSAVPSKITITSGKDGVEVFKQTINVW</sequence>
<dbReference type="AlphaFoldDB" id="A0A317G6X0"/>
<comment type="caution">
    <text evidence="2">The sequence shown here is derived from an EMBL/GenBank/DDBJ whole genome shotgun (WGS) entry which is preliminary data.</text>
</comment>
<accession>A0A317G6X0</accession>
<dbReference type="InterPro" id="IPR044927">
    <property type="entry name" value="Endonuclea_NS_2"/>
</dbReference>
<gene>
    <name evidence="2" type="ORF">CPT75_14865</name>
</gene>
<protein>
    <recommendedName>
        <fullName evidence="1">Type VII secretion system protein EssD-like domain-containing protein</fullName>
    </recommendedName>
</protein>
<reference evidence="2 3" key="1">
    <citation type="submission" date="2017-09" db="EMBL/GenBank/DDBJ databases">
        <title>High-quality draft genome sequence of Butyrivibrio fibrisolvens INBov1, isolated from cow rumen.</title>
        <authorList>
            <person name="Rodriguez Hernaez J."/>
            <person name="Rivarola M."/>
            <person name="Paniego N."/>
            <person name="Cravero S."/>
            <person name="Ceron Cucchi M."/>
            <person name="Martinez M.C."/>
        </authorList>
    </citation>
    <scope>NUCLEOTIDE SEQUENCE [LARGE SCALE GENOMIC DNA]</scope>
    <source>
        <strain evidence="2 3">INBov1</strain>
    </source>
</reference>
<organism evidence="2 3">
    <name type="scientific">Butyrivibrio fibrisolvens</name>
    <dbReference type="NCBI Taxonomy" id="831"/>
    <lineage>
        <taxon>Bacteria</taxon>
        <taxon>Bacillati</taxon>
        <taxon>Bacillota</taxon>
        <taxon>Clostridia</taxon>
        <taxon>Lachnospirales</taxon>
        <taxon>Lachnospiraceae</taxon>
        <taxon>Butyrivibrio</taxon>
    </lineage>
</organism>
<evidence type="ECO:0000313" key="3">
    <source>
        <dbReference type="Proteomes" id="UP000245488"/>
    </source>
</evidence>
<keyword evidence="3" id="KW-1185">Reference proteome</keyword>
<name>A0A317G6X0_BUTFI</name>
<proteinExistence type="predicted"/>
<dbReference type="EMBL" id="NXNG01000001">
    <property type="protein sequence ID" value="PWT28310.1"/>
    <property type="molecule type" value="Genomic_DNA"/>
</dbReference>
<dbReference type="Pfam" id="PF13930">
    <property type="entry name" value="Endonuclea_NS_2"/>
    <property type="match status" value="1"/>
</dbReference>